<evidence type="ECO:0000259" key="1">
    <source>
        <dbReference type="Pfam" id="PF08818"/>
    </source>
</evidence>
<dbReference type="InterPro" id="IPR014922">
    <property type="entry name" value="YdhG-like"/>
</dbReference>
<gene>
    <name evidence="2" type="ORF">HD599_000751</name>
</gene>
<reference evidence="2 3" key="1">
    <citation type="submission" date="2020-08" db="EMBL/GenBank/DDBJ databases">
        <title>Sequencing the genomes of 1000 actinobacteria strains.</title>
        <authorList>
            <person name="Klenk H.-P."/>
        </authorList>
    </citation>
    <scope>NUCLEOTIDE SEQUENCE [LARGE SCALE GENOMIC DNA]</scope>
    <source>
        <strain evidence="2 3">DSM 105784</strain>
    </source>
</reference>
<dbReference type="AlphaFoldDB" id="A0A841AJC6"/>
<name>A0A841AJC6_9MICO</name>
<sequence>MERGYPAHTVDEYLAAIPDAQRAALAPIRRVILEAIPGAGEHIGYGIPIFDYRRRGLVGLSVAQEHCSLHLMSPPLARELKGLLAEGELEGATLHFTPDEPLSATTVRLIVQRRIAEIDAPLMAHG</sequence>
<dbReference type="EMBL" id="JACHMJ010000001">
    <property type="protein sequence ID" value="MBB5842428.1"/>
    <property type="molecule type" value="Genomic_DNA"/>
</dbReference>
<protein>
    <submittedName>
        <fullName evidence="2">Uncharacterized protein YdhG (YjbR/CyaY superfamily)</fullName>
    </submittedName>
</protein>
<comment type="caution">
    <text evidence="2">The sequence shown here is derived from an EMBL/GenBank/DDBJ whole genome shotgun (WGS) entry which is preliminary data.</text>
</comment>
<dbReference type="RefSeq" id="WP_184233756.1">
    <property type="nucleotide sequence ID" value="NZ_JACHMJ010000001.1"/>
</dbReference>
<dbReference type="Proteomes" id="UP000536685">
    <property type="component" value="Unassembled WGS sequence"/>
</dbReference>
<proteinExistence type="predicted"/>
<dbReference type="SUPFAM" id="SSF159888">
    <property type="entry name" value="YdhG-like"/>
    <property type="match status" value="1"/>
</dbReference>
<evidence type="ECO:0000313" key="2">
    <source>
        <dbReference type="EMBL" id="MBB5842428.1"/>
    </source>
</evidence>
<dbReference type="Gene3D" id="3.90.1150.200">
    <property type="match status" value="1"/>
</dbReference>
<dbReference type="Pfam" id="PF08818">
    <property type="entry name" value="DUF1801"/>
    <property type="match status" value="1"/>
</dbReference>
<evidence type="ECO:0000313" key="3">
    <source>
        <dbReference type="Proteomes" id="UP000536685"/>
    </source>
</evidence>
<keyword evidence="3" id="KW-1185">Reference proteome</keyword>
<organism evidence="2 3">
    <name type="scientific">Conyzicola lurida</name>
    <dbReference type="NCBI Taxonomy" id="1172621"/>
    <lineage>
        <taxon>Bacteria</taxon>
        <taxon>Bacillati</taxon>
        <taxon>Actinomycetota</taxon>
        <taxon>Actinomycetes</taxon>
        <taxon>Micrococcales</taxon>
        <taxon>Microbacteriaceae</taxon>
        <taxon>Conyzicola</taxon>
    </lineage>
</organism>
<accession>A0A841AJC6</accession>
<feature type="domain" description="YdhG-like" evidence="1">
    <location>
        <begin position="21"/>
        <end position="115"/>
    </location>
</feature>